<name>A0AAD5V8Q4_9APHY</name>
<dbReference type="Proteomes" id="UP001212997">
    <property type="component" value="Unassembled WGS sequence"/>
</dbReference>
<evidence type="ECO:0000313" key="2">
    <source>
        <dbReference type="Proteomes" id="UP001212997"/>
    </source>
</evidence>
<keyword evidence="2" id="KW-1185">Reference proteome</keyword>
<dbReference type="EMBL" id="JANAWD010000094">
    <property type="protein sequence ID" value="KAJ3487372.1"/>
    <property type="molecule type" value="Genomic_DNA"/>
</dbReference>
<protein>
    <submittedName>
        <fullName evidence="1">Uncharacterized protein</fullName>
    </submittedName>
</protein>
<evidence type="ECO:0000313" key="1">
    <source>
        <dbReference type="EMBL" id="KAJ3487372.1"/>
    </source>
</evidence>
<dbReference type="Gene3D" id="3.80.10.10">
    <property type="entry name" value="Ribonuclease Inhibitor"/>
    <property type="match status" value="1"/>
</dbReference>
<accession>A0AAD5V8Q4</accession>
<sequence>MKLMSFDRIDSRILDTLVSFTRFPSIGTARRNLLFPNLQILHWDCKVAPGDDYLCIFIGPRLTDLSILCASDSVMDITLHTLRDYAPHRRLEKFTLGLGGGGDSDGDYSWDIMDFCFQNNYEILTYVDLATFKGVTSWAWVILSEFPHLKILKTRIPIEDDEEDEEQMILQDGPHFPSLGALTLYSQGVDERSFESFAAELMPEAQRPYVLKHFGLELVEPFDGVTATQLIQQMAGICEPMALNSFSISVNLEFTEDPDIVLTSVEPLLACTHLQRIKLDSMPVTDLDNHAIREMVNAWAFLGVLDLGWDYERWALDSKVTLEGLIPLAELCPELTEIRIVLKPCLVSEQVQRRVDQMTFDNMVKKIFVNPWATYGRETTTGTALFLMKLFPDLVSVN</sequence>
<comment type="caution">
    <text evidence="1">The sequence shown here is derived from an EMBL/GenBank/DDBJ whole genome shotgun (WGS) entry which is preliminary data.</text>
</comment>
<gene>
    <name evidence="1" type="ORF">NLI96_g3587</name>
</gene>
<dbReference type="InterPro" id="IPR032675">
    <property type="entry name" value="LRR_dom_sf"/>
</dbReference>
<dbReference type="AlphaFoldDB" id="A0AAD5V8Q4"/>
<proteinExistence type="predicted"/>
<reference evidence="1" key="1">
    <citation type="submission" date="2022-07" db="EMBL/GenBank/DDBJ databases">
        <title>Genome Sequence of Physisporinus lineatus.</title>
        <authorList>
            <person name="Buettner E."/>
        </authorList>
    </citation>
    <scope>NUCLEOTIDE SEQUENCE</scope>
    <source>
        <strain evidence="1">VT162</strain>
    </source>
</reference>
<organism evidence="1 2">
    <name type="scientific">Meripilus lineatus</name>
    <dbReference type="NCBI Taxonomy" id="2056292"/>
    <lineage>
        <taxon>Eukaryota</taxon>
        <taxon>Fungi</taxon>
        <taxon>Dikarya</taxon>
        <taxon>Basidiomycota</taxon>
        <taxon>Agaricomycotina</taxon>
        <taxon>Agaricomycetes</taxon>
        <taxon>Polyporales</taxon>
        <taxon>Meripilaceae</taxon>
        <taxon>Meripilus</taxon>
    </lineage>
</organism>